<evidence type="ECO:0000256" key="4">
    <source>
        <dbReference type="ARBA" id="ARBA00022478"/>
    </source>
</evidence>
<dbReference type="InterPro" id="IPR043502">
    <property type="entry name" value="DNA/RNA_pol_sf"/>
</dbReference>
<dbReference type="OrthoDB" id="1215583at2759"/>
<evidence type="ECO:0000259" key="9">
    <source>
        <dbReference type="Pfam" id="PF00940"/>
    </source>
</evidence>
<evidence type="ECO:0000313" key="10">
    <source>
        <dbReference type="EMBL" id="PHT59826.1"/>
    </source>
</evidence>
<evidence type="ECO:0000256" key="7">
    <source>
        <dbReference type="ARBA" id="ARBA00023163"/>
    </source>
</evidence>
<protein>
    <recommendedName>
        <fullName evidence="3">DNA-directed RNA polymerase</fullName>
        <ecNumber evidence="3">2.7.7.6</ecNumber>
    </recommendedName>
</protein>
<comment type="function">
    <text evidence="1">DNA-dependent RNA polymerase catalyzes the transcription of DNA into RNA using the four ribonucleoside triphosphates as substrates.</text>
</comment>
<gene>
    <name evidence="10" type="ORF">CQW23_02189</name>
</gene>
<keyword evidence="7" id="KW-0804">Transcription</keyword>
<dbReference type="EC" id="2.7.7.6" evidence="3"/>
<dbReference type="GO" id="GO:0003899">
    <property type="term" value="F:DNA-directed RNA polymerase activity"/>
    <property type="evidence" value="ECO:0007669"/>
    <property type="project" value="UniProtKB-EC"/>
</dbReference>
<evidence type="ECO:0000256" key="6">
    <source>
        <dbReference type="ARBA" id="ARBA00022695"/>
    </source>
</evidence>
<keyword evidence="11" id="KW-1185">Reference proteome</keyword>
<sequence>MSYFLLDFKLSKDTNLIPRIMGDKDQKFGFYKIANIRDIFDVFRSELEIYLNECVIQGHKLFNDPKFIENTVYPRLHRKLVKSLLMPLVYGKTAYNMSYDLYQELNDILSKEECLSLASLIEAFFKSKYPHIVNLMNLIHPVGWVISALQCLIFYSTPMFTTVQDYMKMEAVKIWVYDRRNNKRWQDTLRISTSKGDRKKKTTAIFANFIHQKDANIAFNMIKEAKSRVHISVLMSLMRDLYSCLQGQVMNGFSQASSATDASPLQWDLGYDRSGIREVRPSESTKPCLRRISFIGASSPPEGPSINAVDQDLRDAVQLLTRIVVVQVQGQAIPTTGSSGTERAASLRTQDFLKLDPPTFIGSDINEDP</sequence>
<dbReference type="Proteomes" id="UP000224567">
    <property type="component" value="Unassembled WGS sequence"/>
</dbReference>
<dbReference type="Gene3D" id="1.10.150.20">
    <property type="entry name" value="5' to 3' exonuclease, C-terminal subdomain"/>
    <property type="match status" value="1"/>
</dbReference>
<evidence type="ECO:0000256" key="1">
    <source>
        <dbReference type="ARBA" id="ARBA00004026"/>
    </source>
</evidence>
<dbReference type="SUPFAM" id="SSF56672">
    <property type="entry name" value="DNA/RNA polymerases"/>
    <property type="match status" value="1"/>
</dbReference>
<dbReference type="EMBL" id="MLFT02000001">
    <property type="protein sequence ID" value="PHT59826.1"/>
    <property type="molecule type" value="Genomic_DNA"/>
</dbReference>
<accession>A0A2G2XQQ2</accession>
<keyword evidence="6" id="KW-0548">Nucleotidyltransferase</keyword>
<comment type="caution">
    <text evidence="10">The sequence shown here is derived from an EMBL/GenBank/DDBJ whole genome shotgun (WGS) entry which is preliminary data.</text>
</comment>
<dbReference type="AlphaFoldDB" id="A0A2G2XQQ2"/>
<evidence type="ECO:0000256" key="3">
    <source>
        <dbReference type="ARBA" id="ARBA00012418"/>
    </source>
</evidence>
<keyword evidence="4" id="KW-0240">DNA-directed RNA polymerase</keyword>
<dbReference type="Pfam" id="PF00940">
    <property type="entry name" value="RNA_pol"/>
    <property type="match status" value="1"/>
</dbReference>
<evidence type="ECO:0000256" key="8">
    <source>
        <dbReference type="ARBA" id="ARBA00048552"/>
    </source>
</evidence>
<dbReference type="InterPro" id="IPR002092">
    <property type="entry name" value="DNA-dir_Rpol_phage-type"/>
</dbReference>
<evidence type="ECO:0000256" key="2">
    <source>
        <dbReference type="ARBA" id="ARBA00009493"/>
    </source>
</evidence>
<dbReference type="GO" id="GO:0003677">
    <property type="term" value="F:DNA binding"/>
    <property type="evidence" value="ECO:0007669"/>
    <property type="project" value="InterPro"/>
</dbReference>
<comment type="catalytic activity">
    <reaction evidence="8">
        <text>RNA(n) + a ribonucleoside 5'-triphosphate = RNA(n+1) + diphosphate</text>
        <dbReference type="Rhea" id="RHEA:21248"/>
        <dbReference type="Rhea" id="RHEA-COMP:14527"/>
        <dbReference type="Rhea" id="RHEA-COMP:17342"/>
        <dbReference type="ChEBI" id="CHEBI:33019"/>
        <dbReference type="ChEBI" id="CHEBI:61557"/>
        <dbReference type="ChEBI" id="CHEBI:140395"/>
        <dbReference type="EC" id="2.7.7.6"/>
    </reaction>
</comment>
<dbReference type="GO" id="GO:0000428">
    <property type="term" value="C:DNA-directed RNA polymerase complex"/>
    <property type="evidence" value="ECO:0007669"/>
    <property type="project" value="UniProtKB-KW"/>
</dbReference>
<reference evidence="11" key="2">
    <citation type="journal article" date="2017" name="J. Anim. Genet.">
        <title>Multiple reference genome sequences of hot pepper reveal the massive evolution of plant disease resistance genes by retroduplication.</title>
        <authorList>
            <person name="Kim S."/>
            <person name="Park J."/>
            <person name="Yeom S.-I."/>
            <person name="Kim Y.-M."/>
            <person name="Seo E."/>
            <person name="Kim K.-T."/>
            <person name="Kim M.-S."/>
            <person name="Lee J.M."/>
            <person name="Cheong K."/>
            <person name="Shin H.-S."/>
            <person name="Kim S.-B."/>
            <person name="Han K."/>
            <person name="Lee J."/>
            <person name="Park M."/>
            <person name="Lee H.-A."/>
            <person name="Lee H.-Y."/>
            <person name="Lee Y."/>
            <person name="Oh S."/>
            <person name="Lee J.H."/>
            <person name="Choi E."/>
            <person name="Choi E."/>
            <person name="Lee S.E."/>
            <person name="Jeon J."/>
            <person name="Kim H."/>
            <person name="Choi G."/>
            <person name="Song H."/>
            <person name="Lee J."/>
            <person name="Lee S.-C."/>
            <person name="Kwon J.-K."/>
            <person name="Lee H.-Y."/>
            <person name="Koo N."/>
            <person name="Hong Y."/>
            <person name="Kim R.W."/>
            <person name="Kang W.-H."/>
            <person name="Huh J.H."/>
            <person name="Kang B.-C."/>
            <person name="Yang T.-J."/>
            <person name="Lee Y.-H."/>
            <person name="Bennetzen J.L."/>
            <person name="Choi D."/>
        </authorList>
    </citation>
    <scope>NUCLEOTIDE SEQUENCE [LARGE SCALE GENOMIC DNA]</scope>
    <source>
        <strain evidence="11">cv. PBC81</strain>
    </source>
</reference>
<evidence type="ECO:0000256" key="5">
    <source>
        <dbReference type="ARBA" id="ARBA00022679"/>
    </source>
</evidence>
<reference evidence="10 11" key="1">
    <citation type="journal article" date="2017" name="Genome Biol.">
        <title>New reference genome sequences of hot pepper reveal the massive evolution of plant disease-resistance genes by retroduplication.</title>
        <authorList>
            <person name="Kim S."/>
            <person name="Park J."/>
            <person name="Yeom S.I."/>
            <person name="Kim Y.M."/>
            <person name="Seo E."/>
            <person name="Kim K.T."/>
            <person name="Kim M.S."/>
            <person name="Lee J.M."/>
            <person name="Cheong K."/>
            <person name="Shin H.S."/>
            <person name="Kim S.B."/>
            <person name="Han K."/>
            <person name="Lee J."/>
            <person name="Park M."/>
            <person name="Lee H.A."/>
            <person name="Lee H.Y."/>
            <person name="Lee Y."/>
            <person name="Oh S."/>
            <person name="Lee J.H."/>
            <person name="Choi E."/>
            <person name="Choi E."/>
            <person name="Lee S.E."/>
            <person name="Jeon J."/>
            <person name="Kim H."/>
            <person name="Choi G."/>
            <person name="Song H."/>
            <person name="Lee J."/>
            <person name="Lee S.C."/>
            <person name="Kwon J.K."/>
            <person name="Lee H.Y."/>
            <person name="Koo N."/>
            <person name="Hong Y."/>
            <person name="Kim R.W."/>
            <person name="Kang W.H."/>
            <person name="Huh J.H."/>
            <person name="Kang B.C."/>
            <person name="Yang T.J."/>
            <person name="Lee Y.H."/>
            <person name="Bennetzen J.L."/>
            <person name="Choi D."/>
        </authorList>
    </citation>
    <scope>NUCLEOTIDE SEQUENCE [LARGE SCALE GENOMIC DNA]</scope>
    <source>
        <strain evidence="11">cv. PBC81</strain>
    </source>
</reference>
<evidence type="ECO:0000313" key="11">
    <source>
        <dbReference type="Proteomes" id="UP000224567"/>
    </source>
</evidence>
<comment type="similarity">
    <text evidence="2">Belongs to the phage and mitochondrial RNA polymerase family.</text>
</comment>
<organism evidence="10 11">
    <name type="scientific">Capsicum baccatum</name>
    <name type="common">Peruvian pepper</name>
    <dbReference type="NCBI Taxonomy" id="33114"/>
    <lineage>
        <taxon>Eukaryota</taxon>
        <taxon>Viridiplantae</taxon>
        <taxon>Streptophyta</taxon>
        <taxon>Embryophyta</taxon>
        <taxon>Tracheophyta</taxon>
        <taxon>Spermatophyta</taxon>
        <taxon>Magnoliopsida</taxon>
        <taxon>eudicotyledons</taxon>
        <taxon>Gunneridae</taxon>
        <taxon>Pentapetalae</taxon>
        <taxon>asterids</taxon>
        <taxon>lamiids</taxon>
        <taxon>Solanales</taxon>
        <taxon>Solanaceae</taxon>
        <taxon>Solanoideae</taxon>
        <taxon>Capsiceae</taxon>
        <taxon>Capsicum</taxon>
    </lineage>
</organism>
<keyword evidence="5" id="KW-0808">Transferase</keyword>
<proteinExistence type="inferred from homology"/>
<name>A0A2G2XQQ2_CAPBA</name>
<dbReference type="STRING" id="33114.A0A2G2XQQ2"/>
<feature type="domain" description="DNA-directed RNA polymerase C-terminal" evidence="9">
    <location>
        <begin position="68"/>
        <end position="216"/>
    </location>
</feature>
<dbReference type="InterPro" id="IPR046950">
    <property type="entry name" value="DNA-dir_Rpol_C_phage-type"/>
</dbReference>
<dbReference type="GO" id="GO:0006351">
    <property type="term" value="P:DNA-templated transcription"/>
    <property type="evidence" value="ECO:0007669"/>
    <property type="project" value="InterPro"/>
</dbReference>
<dbReference type="PROSITE" id="PS00489">
    <property type="entry name" value="RNA_POL_PHAGE_2"/>
    <property type="match status" value="1"/>
</dbReference>